<dbReference type="OrthoDB" id="4285266at2"/>
<sequence>MERVVSEGPASSTLPRRQLGRYLRDWRIQAGLTIAEAAKLMEWGASTLQRLEKGNADRIRTIDIQELCRIYGIPAEIAEGLKGLAQQAAVKSWWHSYGDLIPENFDVYVGLEASAQQLSCYQSELVPGLLQTADYARALNRLGYPEETAAEVDRRVQLRLQRQAMITRRTRPAQVAMVLHESVLRRLVGGARVMAAQVRHLAEVSTRPNVVLRILPFAAGVPLGLSTGPFVILEFGTDGKGQPVEPPVVYVEGFTGDLYLERQGDVQRYRRAQDALQRCALDIQDSRNLLRQVAKEYSA</sequence>
<protein>
    <submittedName>
        <fullName evidence="2">XRE family transcriptional regulator</fullName>
    </submittedName>
</protein>
<dbReference type="Pfam" id="PF19054">
    <property type="entry name" value="DUF5753"/>
    <property type="match status" value="1"/>
</dbReference>
<dbReference type="PROSITE" id="PS50943">
    <property type="entry name" value="HTH_CROC1"/>
    <property type="match status" value="1"/>
</dbReference>
<name>A0A386ZBD5_9NOCA</name>
<dbReference type="Proteomes" id="UP000267164">
    <property type="component" value="Chromosome"/>
</dbReference>
<dbReference type="Gene3D" id="1.10.260.40">
    <property type="entry name" value="lambda repressor-like DNA-binding domains"/>
    <property type="match status" value="1"/>
</dbReference>
<dbReference type="InterPro" id="IPR010982">
    <property type="entry name" value="Lambda_DNA-bd_dom_sf"/>
</dbReference>
<gene>
    <name evidence="2" type="ORF">D7D52_12755</name>
</gene>
<dbReference type="InterPro" id="IPR043917">
    <property type="entry name" value="DUF5753"/>
</dbReference>
<evidence type="ECO:0000259" key="1">
    <source>
        <dbReference type="PROSITE" id="PS50943"/>
    </source>
</evidence>
<feature type="domain" description="HTH cro/C1-type" evidence="1">
    <location>
        <begin position="23"/>
        <end position="77"/>
    </location>
</feature>
<dbReference type="KEGG" id="nyu:D7D52_12755"/>
<dbReference type="InterPro" id="IPR001387">
    <property type="entry name" value="Cro/C1-type_HTH"/>
</dbReference>
<organism evidence="2 3">
    <name type="scientific">Nocardia yunnanensis</name>
    <dbReference type="NCBI Taxonomy" id="2382165"/>
    <lineage>
        <taxon>Bacteria</taxon>
        <taxon>Bacillati</taxon>
        <taxon>Actinomycetota</taxon>
        <taxon>Actinomycetes</taxon>
        <taxon>Mycobacteriales</taxon>
        <taxon>Nocardiaceae</taxon>
        <taxon>Nocardia</taxon>
    </lineage>
</organism>
<dbReference type="AlphaFoldDB" id="A0A386ZBD5"/>
<dbReference type="GO" id="GO:0003677">
    <property type="term" value="F:DNA binding"/>
    <property type="evidence" value="ECO:0007669"/>
    <property type="project" value="InterPro"/>
</dbReference>
<proteinExistence type="predicted"/>
<accession>A0A386ZBD5</accession>
<dbReference type="Pfam" id="PF13560">
    <property type="entry name" value="HTH_31"/>
    <property type="match status" value="1"/>
</dbReference>
<keyword evidence="3" id="KW-1185">Reference proteome</keyword>
<dbReference type="SUPFAM" id="SSF47413">
    <property type="entry name" value="lambda repressor-like DNA-binding domains"/>
    <property type="match status" value="1"/>
</dbReference>
<evidence type="ECO:0000313" key="3">
    <source>
        <dbReference type="Proteomes" id="UP000267164"/>
    </source>
</evidence>
<dbReference type="CDD" id="cd00093">
    <property type="entry name" value="HTH_XRE"/>
    <property type="match status" value="1"/>
</dbReference>
<dbReference type="EMBL" id="CP032568">
    <property type="protein sequence ID" value="AYF74587.1"/>
    <property type="molecule type" value="Genomic_DNA"/>
</dbReference>
<evidence type="ECO:0000313" key="2">
    <source>
        <dbReference type="EMBL" id="AYF74587.1"/>
    </source>
</evidence>
<reference evidence="2 3" key="1">
    <citation type="submission" date="2018-09" db="EMBL/GenBank/DDBJ databases">
        <title>Nocardia yunnanensis sp. nov., an actinomycete isolated from a soil sample.</title>
        <authorList>
            <person name="Zhang J."/>
        </authorList>
    </citation>
    <scope>NUCLEOTIDE SEQUENCE [LARGE SCALE GENOMIC DNA]</scope>
    <source>
        <strain evidence="2 3">CFHS0054</strain>
    </source>
</reference>
<dbReference type="SMART" id="SM00530">
    <property type="entry name" value="HTH_XRE"/>
    <property type="match status" value="1"/>
</dbReference>